<evidence type="ECO:0000256" key="4">
    <source>
        <dbReference type="SAM" id="Phobius"/>
    </source>
</evidence>
<dbReference type="NCBIfam" id="TIGR00254">
    <property type="entry name" value="GGDEF"/>
    <property type="match status" value="1"/>
</dbReference>
<name>A0A0R0CYZ9_9GAMM</name>
<dbReference type="InterPro" id="IPR015943">
    <property type="entry name" value="WD40/YVTN_repeat-like_dom_sf"/>
</dbReference>
<dbReference type="PATRIC" id="fig|336566.3.peg.2133"/>
<dbReference type="Pfam" id="PF07495">
    <property type="entry name" value="Y_Y_Y"/>
    <property type="match status" value="1"/>
</dbReference>
<dbReference type="FunFam" id="3.30.70.270:FF:000001">
    <property type="entry name" value="Diguanylate cyclase domain protein"/>
    <property type="match status" value="1"/>
</dbReference>
<protein>
    <recommendedName>
        <fullName evidence="2">diguanylate cyclase</fullName>
        <ecNumber evidence="2">2.7.7.65</ecNumber>
    </recommendedName>
</protein>
<dbReference type="PROSITE" id="PS50887">
    <property type="entry name" value="GGDEF"/>
    <property type="match status" value="1"/>
</dbReference>
<comment type="cofactor">
    <cofactor evidence="1">
        <name>Mg(2+)</name>
        <dbReference type="ChEBI" id="CHEBI:18420"/>
    </cofactor>
</comment>
<dbReference type="GO" id="GO:0043709">
    <property type="term" value="P:cell adhesion involved in single-species biofilm formation"/>
    <property type="evidence" value="ECO:0007669"/>
    <property type="project" value="TreeGrafter"/>
</dbReference>
<dbReference type="InterPro" id="IPR013783">
    <property type="entry name" value="Ig-like_fold"/>
</dbReference>
<dbReference type="AlphaFoldDB" id="A0A0R0CYZ9"/>
<sequence>MLLFLCLALLVQGLMALPARAQQSLPAFQQLAHDRWTMDDGLPFPGGYELAIDKDGFLWLGSIAGLVRFDGQHFVVHDRSNTPAMQGNLIRGIASDGTGRLWVGTERGVIFRQSGRFQALPALADRNVYALGADDSGAMLLSNDDAVYRVGPDLALEKILALGSVHLHLSHAGSNWYASTDGLYSEHDGQLQAQQLPGLGRGHVGRLLSQGDALLAGSTNGLYFLQDGQWQRHPDPALHKRILAMTDDGQGNVWISTEHLLMRLRGRQLIERVDVSELAPATRAMLVDPAGNLWMASHTDGLHRFWAGLGGYLPIAHEPTQAQFLWAVAEWKGDIYTAGTYGLARVEHGRQRTLPESAGLPIIYSLHPEAQQLLLGTVRGVYRHDGQQVQPVAALAPLADTRSNTFLRDADGTLWIGTSRGLYRLDRQQRLQRLSGTDNSTRWEIRALLRSRDGTLYASGDLGIWQVTDDGLQLLPLPHPNPGIYALLELDDGRLLAGARGTGQLYLHDGQRWLSLDQTRGIPRNEVYALVADPQGGVLVSGLRGAYRLDARQLALASTQPNAMLRVQPGLTLHKRQTPGQQVVCCVGGGDGRGLLHQGRYYLPASQGLYTLDTPMRDGSGSSQPRIELIQTGQDSHLPDARPLRLGAGERDLSIGFSVLNLSPLHWPRVLYRLEGYDDHWQELTADAAPLVRYTNLPAGSYRFHVTDAASGARTASQSFQIAPAFHETAWFKALAVLGCLAVLGISLLLNNRWNQQRNRHLEALVNHRTQDLAQANARLDALSRTDPLTGLNNRRHAATVIPQRMRLDPDSRTAPSQHLFVLMDVDHFKAINDRHGHEVGDAVLVGIASRLRQQLRQGDCLARWGGEEFLMVCFDLPAEEHVAVADRLLAAVNQHPLMIPGVATLPVSVSLGLALLPALPAGQAERWKDGICQADTALYASKQAGRSRWTLYRTELQAVRTG</sequence>
<dbReference type="Pfam" id="PF07494">
    <property type="entry name" value="Reg_prop"/>
    <property type="match status" value="1"/>
</dbReference>
<evidence type="ECO:0000313" key="7">
    <source>
        <dbReference type="EMBL" id="KRG74921.1"/>
    </source>
</evidence>
<dbReference type="GO" id="GO:1902201">
    <property type="term" value="P:negative regulation of bacterial-type flagellum-dependent cell motility"/>
    <property type="evidence" value="ECO:0007669"/>
    <property type="project" value="TreeGrafter"/>
</dbReference>
<keyword evidence="4" id="KW-0812">Transmembrane</keyword>
<dbReference type="PANTHER" id="PTHR45138">
    <property type="entry name" value="REGULATORY COMPONENTS OF SENSORY TRANSDUCTION SYSTEM"/>
    <property type="match status" value="1"/>
</dbReference>
<evidence type="ECO:0000256" key="5">
    <source>
        <dbReference type="SAM" id="SignalP"/>
    </source>
</evidence>
<proteinExistence type="predicted"/>
<keyword evidence="4" id="KW-1133">Transmembrane helix</keyword>
<feature type="chain" id="PRO_5006394815" description="diguanylate cyclase" evidence="5">
    <location>
        <begin position="22"/>
        <end position="963"/>
    </location>
</feature>
<dbReference type="SMART" id="SM00267">
    <property type="entry name" value="GGDEF"/>
    <property type="match status" value="1"/>
</dbReference>
<dbReference type="GO" id="GO:0052621">
    <property type="term" value="F:diguanylate cyclase activity"/>
    <property type="evidence" value="ECO:0007669"/>
    <property type="project" value="UniProtKB-EC"/>
</dbReference>
<dbReference type="Gene3D" id="2.60.40.10">
    <property type="entry name" value="Immunoglobulins"/>
    <property type="match status" value="1"/>
</dbReference>
<gene>
    <name evidence="7" type="ORF">ABB30_13120</name>
</gene>
<evidence type="ECO:0000256" key="1">
    <source>
        <dbReference type="ARBA" id="ARBA00001946"/>
    </source>
</evidence>
<keyword evidence="4" id="KW-0472">Membrane</keyword>
<dbReference type="InterPro" id="IPR050469">
    <property type="entry name" value="Diguanylate_Cyclase"/>
</dbReference>
<dbReference type="GO" id="GO:0005886">
    <property type="term" value="C:plasma membrane"/>
    <property type="evidence" value="ECO:0007669"/>
    <property type="project" value="TreeGrafter"/>
</dbReference>
<keyword evidence="8" id="KW-1185">Reference proteome</keyword>
<dbReference type="CDD" id="cd01949">
    <property type="entry name" value="GGDEF"/>
    <property type="match status" value="1"/>
</dbReference>
<comment type="caution">
    <text evidence="7">The sequence shown here is derived from an EMBL/GenBank/DDBJ whole genome shotgun (WGS) entry which is preliminary data.</text>
</comment>
<dbReference type="InterPro" id="IPR000160">
    <property type="entry name" value="GGDEF_dom"/>
</dbReference>
<dbReference type="Gene3D" id="3.30.70.270">
    <property type="match status" value="1"/>
</dbReference>
<organism evidence="7 8">
    <name type="scientific">Stenotrophomonas ginsengisoli</name>
    <dbReference type="NCBI Taxonomy" id="336566"/>
    <lineage>
        <taxon>Bacteria</taxon>
        <taxon>Pseudomonadati</taxon>
        <taxon>Pseudomonadota</taxon>
        <taxon>Gammaproteobacteria</taxon>
        <taxon>Lysobacterales</taxon>
        <taxon>Lysobacteraceae</taxon>
        <taxon>Stenotrophomonas</taxon>
    </lineage>
</organism>
<dbReference type="EMBL" id="LDJM01000036">
    <property type="protein sequence ID" value="KRG74921.1"/>
    <property type="molecule type" value="Genomic_DNA"/>
</dbReference>
<reference evidence="7 8" key="1">
    <citation type="submission" date="2015-05" db="EMBL/GenBank/DDBJ databases">
        <title>Genome sequencing and analysis of members of genus Stenotrophomonas.</title>
        <authorList>
            <person name="Patil P.P."/>
            <person name="Midha S."/>
            <person name="Patil P.B."/>
        </authorList>
    </citation>
    <scope>NUCLEOTIDE SEQUENCE [LARGE SCALE GENOMIC DNA]</scope>
    <source>
        <strain evidence="7 8">DSM 24757</strain>
    </source>
</reference>
<dbReference type="SUPFAM" id="SSF55073">
    <property type="entry name" value="Nucleotide cyclase"/>
    <property type="match status" value="1"/>
</dbReference>
<dbReference type="STRING" id="336566.ABB30_13120"/>
<keyword evidence="5" id="KW-0732">Signal</keyword>
<evidence type="ECO:0000256" key="3">
    <source>
        <dbReference type="ARBA" id="ARBA00034247"/>
    </source>
</evidence>
<dbReference type="Pfam" id="PF00990">
    <property type="entry name" value="GGDEF"/>
    <property type="match status" value="1"/>
</dbReference>
<dbReference type="InterPro" id="IPR029787">
    <property type="entry name" value="Nucleotide_cyclase"/>
</dbReference>
<comment type="catalytic activity">
    <reaction evidence="3">
        <text>2 GTP = 3',3'-c-di-GMP + 2 diphosphate</text>
        <dbReference type="Rhea" id="RHEA:24898"/>
        <dbReference type="ChEBI" id="CHEBI:33019"/>
        <dbReference type="ChEBI" id="CHEBI:37565"/>
        <dbReference type="ChEBI" id="CHEBI:58805"/>
        <dbReference type="EC" id="2.7.7.65"/>
    </reaction>
</comment>
<evidence type="ECO:0000256" key="2">
    <source>
        <dbReference type="ARBA" id="ARBA00012528"/>
    </source>
</evidence>
<feature type="transmembrane region" description="Helical" evidence="4">
    <location>
        <begin position="730"/>
        <end position="750"/>
    </location>
</feature>
<feature type="domain" description="GGDEF" evidence="6">
    <location>
        <begin position="817"/>
        <end position="955"/>
    </location>
</feature>
<dbReference type="Proteomes" id="UP000050956">
    <property type="component" value="Unassembled WGS sequence"/>
</dbReference>
<dbReference type="SUPFAM" id="SSF63829">
    <property type="entry name" value="Calcium-dependent phosphotriesterase"/>
    <property type="match status" value="2"/>
</dbReference>
<dbReference type="PANTHER" id="PTHR45138:SF9">
    <property type="entry name" value="DIGUANYLATE CYCLASE DGCM-RELATED"/>
    <property type="match status" value="1"/>
</dbReference>
<evidence type="ECO:0000313" key="8">
    <source>
        <dbReference type="Proteomes" id="UP000050956"/>
    </source>
</evidence>
<feature type="signal peptide" evidence="5">
    <location>
        <begin position="1"/>
        <end position="21"/>
    </location>
</feature>
<dbReference type="InterPro" id="IPR043128">
    <property type="entry name" value="Rev_trsase/Diguanyl_cyclase"/>
</dbReference>
<dbReference type="InterPro" id="IPR011123">
    <property type="entry name" value="Y_Y_Y"/>
</dbReference>
<dbReference type="Gene3D" id="2.130.10.10">
    <property type="entry name" value="YVTN repeat-like/Quinoprotein amine dehydrogenase"/>
    <property type="match status" value="2"/>
</dbReference>
<dbReference type="EC" id="2.7.7.65" evidence="2"/>
<evidence type="ECO:0000259" key="6">
    <source>
        <dbReference type="PROSITE" id="PS50887"/>
    </source>
</evidence>
<accession>A0A0R0CYZ9</accession>
<dbReference type="InterPro" id="IPR011110">
    <property type="entry name" value="Reg_prop"/>
</dbReference>